<accession>A0ABN8HK60</accession>
<dbReference type="Proteomes" id="UP001295463">
    <property type="component" value="Chromosome"/>
</dbReference>
<evidence type="ECO:0000313" key="2">
    <source>
        <dbReference type="EMBL" id="CAH2031700.1"/>
    </source>
</evidence>
<dbReference type="EMBL" id="OW150024">
    <property type="protein sequence ID" value="CAH2031700.1"/>
    <property type="molecule type" value="Genomic_DNA"/>
</dbReference>
<evidence type="ECO:0000313" key="3">
    <source>
        <dbReference type="Proteomes" id="UP001295463"/>
    </source>
</evidence>
<feature type="region of interest" description="Disordered" evidence="1">
    <location>
        <begin position="46"/>
        <end position="97"/>
    </location>
</feature>
<keyword evidence="3" id="KW-1185">Reference proteome</keyword>
<gene>
    <name evidence="2" type="ORF">GEAMG1_1868</name>
</gene>
<name>A0ABN8HK60_9BACT</name>
<protein>
    <submittedName>
        <fullName evidence="2">Uncharacterized protein</fullName>
    </submittedName>
</protein>
<reference evidence="2 3" key="1">
    <citation type="submission" date="2022-03" db="EMBL/GenBank/DDBJ databases">
        <authorList>
            <person name="Koch H."/>
        </authorList>
    </citation>
    <scope>NUCLEOTIDE SEQUENCE [LARGE SCALE GENOMIC DNA]</scope>
    <source>
        <strain evidence="2 3">G1</strain>
    </source>
</reference>
<sequence length="134" mass="15565">MPTVLYASAPPLRSKNYIIFNKESIKKYTPNTTDSRFYTITLRKNILRHPTPSPRSPNRHRSPHHPSAPNHPDAYRPNQAPNTPRAAPTHCTRNKTDDNDCINMKFNTFIDFKILILFDFFRKIITTKNSIDTI</sequence>
<evidence type="ECO:0000256" key="1">
    <source>
        <dbReference type="SAM" id="MobiDB-lite"/>
    </source>
</evidence>
<organism evidence="2 3">
    <name type="scientific">Trichlorobacter ammonificans</name>
    <dbReference type="NCBI Taxonomy" id="2916410"/>
    <lineage>
        <taxon>Bacteria</taxon>
        <taxon>Pseudomonadati</taxon>
        <taxon>Thermodesulfobacteriota</taxon>
        <taxon>Desulfuromonadia</taxon>
        <taxon>Geobacterales</taxon>
        <taxon>Geobacteraceae</taxon>
        <taxon>Trichlorobacter</taxon>
    </lineage>
</organism>
<proteinExistence type="predicted"/>